<sequence length="162" mass="17934">MYSALRTFLLLAIAILPAAAQRYNGHGYFYYGVDAPSNGNLAQMMSTGIGGEAFVWKGLAAGAELGYLFPRTEPGTGVGLFGVSGAWHFVNRDKPRKFVPFVTAGYTLGFREGTANLLHWGGGASYWFTRHVGLRTELRLYEYAGTYQQHFDTSVRFGIQFR</sequence>
<dbReference type="SUPFAM" id="SSF56925">
    <property type="entry name" value="OMPA-like"/>
    <property type="match status" value="1"/>
</dbReference>
<dbReference type="AlphaFoldDB" id="A0A7S7SJI9"/>
<feature type="signal peptide" evidence="1">
    <location>
        <begin position="1"/>
        <end position="20"/>
    </location>
</feature>
<dbReference type="Proteomes" id="UP000593892">
    <property type="component" value="Chromosome"/>
</dbReference>
<reference evidence="2 3" key="1">
    <citation type="submission" date="2020-10" db="EMBL/GenBank/DDBJ databases">
        <title>Complete genome sequence of Paludibaculum fermentans P105T, a facultatively anaerobic acidobacterium capable of dissimilatory Fe(III) reduction.</title>
        <authorList>
            <person name="Dedysh S.N."/>
            <person name="Beletsky A.V."/>
            <person name="Kulichevskaya I.S."/>
            <person name="Mardanov A.V."/>
            <person name="Ravin N.V."/>
        </authorList>
    </citation>
    <scope>NUCLEOTIDE SEQUENCE [LARGE SCALE GENOMIC DNA]</scope>
    <source>
        <strain evidence="2 3">P105</strain>
    </source>
</reference>
<dbReference type="Gene3D" id="2.40.160.20">
    <property type="match status" value="1"/>
</dbReference>
<dbReference type="InterPro" id="IPR011250">
    <property type="entry name" value="OMP/PagP_B-barrel"/>
</dbReference>
<gene>
    <name evidence="2" type="ORF">IRI77_27385</name>
</gene>
<keyword evidence="1" id="KW-0732">Signal</keyword>
<dbReference type="RefSeq" id="WP_194448165.1">
    <property type="nucleotide sequence ID" value="NZ_CP063849.1"/>
</dbReference>
<accession>A0A7S7SJI9</accession>
<dbReference type="KEGG" id="pfer:IRI77_27385"/>
<evidence type="ECO:0000313" key="3">
    <source>
        <dbReference type="Proteomes" id="UP000593892"/>
    </source>
</evidence>
<evidence type="ECO:0008006" key="4">
    <source>
        <dbReference type="Google" id="ProtNLM"/>
    </source>
</evidence>
<name>A0A7S7SJI9_PALFE</name>
<protein>
    <recommendedName>
        <fullName evidence="4">Outer membrane protein beta-barrel domain-containing protein</fullName>
    </recommendedName>
</protein>
<organism evidence="2 3">
    <name type="scientific">Paludibaculum fermentans</name>
    <dbReference type="NCBI Taxonomy" id="1473598"/>
    <lineage>
        <taxon>Bacteria</taxon>
        <taxon>Pseudomonadati</taxon>
        <taxon>Acidobacteriota</taxon>
        <taxon>Terriglobia</taxon>
        <taxon>Bryobacterales</taxon>
        <taxon>Bryobacteraceae</taxon>
        <taxon>Paludibaculum</taxon>
    </lineage>
</organism>
<keyword evidence="3" id="KW-1185">Reference proteome</keyword>
<feature type="chain" id="PRO_5032479965" description="Outer membrane protein beta-barrel domain-containing protein" evidence="1">
    <location>
        <begin position="21"/>
        <end position="162"/>
    </location>
</feature>
<proteinExistence type="predicted"/>
<dbReference type="EMBL" id="CP063849">
    <property type="protein sequence ID" value="QOY86496.1"/>
    <property type="molecule type" value="Genomic_DNA"/>
</dbReference>
<evidence type="ECO:0000313" key="2">
    <source>
        <dbReference type="EMBL" id="QOY86496.1"/>
    </source>
</evidence>
<evidence type="ECO:0000256" key="1">
    <source>
        <dbReference type="SAM" id="SignalP"/>
    </source>
</evidence>